<name>A0A4Y7X9K3_9GAMM</name>
<dbReference type="PANTHER" id="PTHR19328">
    <property type="entry name" value="HEDGEHOG-INTERACTING PROTEIN"/>
    <property type="match status" value="1"/>
</dbReference>
<dbReference type="Proteomes" id="UP000297834">
    <property type="component" value="Unassembled WGS sequence"/>
</dbReference>
<dbReference type="OrthoDB" id="9770043at2"/>
<feature type="chain" id="PRO_5021236978" evidence="1">
    <location>
        <begin position="30"/>
        <end position="383"/>
    </location>
</feature>
<dbReference type="Pfam" id="PF07995">
    <property type="entry name" value="GSDH"/>
    <property type="match status" value="1"/>
</dbReference>
<evidence type="ECO:0000256" key="1">
    <source>
        <dbReference type="SAM" id="SignalP"/>
    </source>
</evidence>
<dbReference type="InterPro" id="IPR011042">
    <property type="entry name" value="6-blade_b-propeller_TolB-like"/>
</dbReference>
<keyword evidence="4" id="KW-1185">Reference proteome</keyword>
<dbReference type="STRING" id="1120977.GCA_000619845_02219"/>
<feature type="signal peptide" evidence="1">
    <location>
        <begin position="1"/>
        <end position="29"/>
    </location>
</feature>
<dbReference type="AlphaFoldDB" id="A0A4Y7X9K3"/>
<keyword evidence="1" id="KW-0732">Signal</keyword>
<protein>
    <submittedName>
        <fullName evidence="3">PQQ-dependent sugar dehydrogenase</fullName>
    </submittedName>
</protein>
<dbReference type="PANTHER" id="PTHR19328:SF75">
    <property type="entry name" value="ALDOSE SUGAR DEHYDROGENASE YLII"/>
    <property type="match status" value="1"/>
</dbReference>
<gene>
    <name evidence="3" type="ORF">E2B99_12115</name>
</gene>
<dbReference type="SUPFAM" id="SSF50952">
    <property type="entry name" value="Soluble quinoprotein glucose dehydrogenase"/>
    <property type="match status" value="1"/>
</dbReference>
<organism evidence="3 4">
    <name type="scientific">Alkanindiges illinoisensis</name>
    <dbReference type="NCBI Taxonomy" id="197183"/>
    <lineage>
        <taxon>Bacteria</taxon>
        <taxon>Pseudomonadati</taxon>
        <taxon>Pseudomonadota</taxon>
        <taxon>Gammaproteobacteria</taxon>
        <taxon>Moraxellales</taxon>
        <taxon>Moraxellaceae</taxon>
        <taxon>Alkanindiges</taxon>
    </lineage>
</organism>
<dbReference type="RefSeq" id="WP_134245254.1">
    <property type="nucleotide sequence ID" value="NZ_SNTY01000067.1"/>
</dbReference>
<sequence>MFKRTTLTLLMAGLMASLVACNNSSNSTAAEAAPVVDSKTSFSSRKVTQFNEPWAMTFLPDGRLLVTEKKGQLKLYDTKTGKTGSITGIPQVAYGGQGGLGDIVLHPDFAKNGLVYLSYAESGTGGKGAVVARGKLTLNNTGGGQLSQLQVIWRQVPKVSGDGHFGHRIAFDQSGLLWISSGERQKFDPAQDMRTNLGKIIRLKDDGSIPADNPFASQGGVAAQVWSLGHRNPLGLAFNAKGELWEIEMGPKGGDELNLIEKARNYGYPLVSNGDHYDGTPIPNHDTRPEFKAPAVSWSPVISPSSLMFYSGNQFPAWKNSAFVGGLSSEALIRIEFNGNIAREAERFEMGARIREVEQGPDGSIWLLEDGPNASLLQLQPKT</sequence>
<accession>A0A4Y7X9K3</accession>
<dbReference type="EMBL" id="SNTY01000067">
    <property type="protein sequence ID" value="TEU24161.1"/>
    <property type="molecule type" value="Genomic_DNA"/>
</dbReference>
<dbReference type="InterPro" id="IPR012938">
    <property type="entry name" value="Glc/Sorbosone_DH"/>
</dbReference>
<reference evidence="3 4" key="1">
    <citation type="submission" date="2019-03" db="EMBL/GenBank/DDBJ databases">
        <title>Alkanindiges illinoisensis: a potential pathogenic isolated from ascites of a gastric cancer patient with abdominal metastasis.</title>
        <authorList>
            <person name="Hu X."/>
            <person name="Yang B."/>
            <person name="Yan X."/>
            <person name="Lin L."/>
            <person name="Zhao H."/>
            <person name="Zhou F."/>
            <person name="Su B."/>
            <person name="Chen J."/>
            <person name="Rui Y."/>
            <person name="Wang Q."/>
            <person name="Zheng L."/>
        </authorList>
    </citation>
    <scope>NUCLEOTIDE SEQUENCE [LARGE SCALE GENOMIC DNA]</scope>
    <source>
        <strain evidence="3 4">NFYY 23406</strain>
    </source>
</reference>
<dbReference type="PROSITE" id="PS51257">
    <property type="entry name" value="PROKAR_LIPOPROTEIN"/>
    <property type="match status" value="1"/>
</dbReference>
<feature type="domain" description="Glucose/Sorbosone dehydrogenase" evidence="2">
    <location>
        <begin position="50"/>
        <end position="377"/>
    </location>
</feature>
<dbReference type="InterPro" id="IPR011041">
    <property type="entry name" value="Quinoprot_gluc/sorb_DH_b-prop"/>
</dbReference>
<dbReference type="Gene3D" id="2.120.10.30">
    <property type="entry name" value="TolB, C-terminal domain"/>
    <property type="match status" value="1"/>
</dbReference>
<comment type="caution">
    <text evidence="3">The sequence shown here is derived from an EMBL/GenBank/DDBJ whole genome shotgun (WGS) entry which is preliminary data.</text>
</comment>
<proteinExistence type="predicted"/>
<evidence type="ECO:0000313" key="3">
    <source>
        <dbReference type="EMBL" id="TEU24161.1"/>
    </source>
</evidence>
<evidence type="ECO:0000313" key="4">
    <source>
        <dbReference type="Proteomes" id="UP000297834"/>
    </source>
</evidence>
<evidence type="ECO:0000259" key="2">
    <source>
        <dbReference type="Pfam" id="PF07995"/>
    </source>
</evidence>